<evidence type="ECO:0000313" key="2">
    <source>
        <dbReference type="EnsemblMetazoa" id="AATE020110-PA.1"/>
    </source>
</evidence>
<feature type="region of interest" description="Disordered" evidence="1">
    <location>
        <begin position="267"/>
        <end position="312"/>
    </location>
</feature>
<feature type="compositionally biased region" description="Polar residues" evidence="1">
    <location>
        <begin position="274"/>
        <end position="288"/>
    </location>
</feature>
<dbReference type="EnsemblMetazoa" id="AATE020110-RA">
    <property type="protein sequence ID" value="AATE020110-PA.1"/>
    <property type="gene ID" value="AATE020110"/>
</dbReference>
<feature type="compositionally biased region" description="Low complexity" evidence="1">
    <location>
        <begin position="292"/>
        <end position="309"/>
    </location>
</feature>
<evidence type="ECO:0000256" key="1">
    <source>
        <dbReference type="SAM" id="MobiDB-lite"/>
    </source>
</evidence>
<proteinExistence type="predicted"/>
<reference evidence="2" key="1">
    <citation type="submission" date="2022-08" db="UniProtKB">
        <authorList>
            <consortium name="EnsemblMetazoa"/>
        </authorList>
    </citation>
    <scope>IDENTIFICATION</scope>
    <source>
        <strain evidence="2">EBRO</strain>
    </source>
</reference>
<dbReference type="VEuPathDB" id="VectorBase:AATE020110"/>
<organism evidence="2">
    <name type="scientific">Anopheles atroparvus</name>
    <name type="common">European mosquito</name>
    <dbReference type="NCBI Taxonomy" id="41427"/>
    <lineage>
        <taxon>Eukaryota</taxon>
        <taxon>Metazoa</taxon>
        <taxon>Ecdysozoa</taxon>
        <taxon>Arthropoda</taxon>
        <taxon>Hexapoda</taxon>
        <taxon>Insecta</taxon>
        <taxon>Pterygota</taxon>
        <taxon>Neoptera</taxon>
        <taxon>Endopterygota</taxon>
        <taxon>Diptera</taxon>
        <taxon>Nematocera</taxon>
        <taxon>Culicoidea</taxon>
        <taxon>Culicidae</taxon>
        <taxon>Anophelinae</taxon>
        <taxon>Anopheles</taxon>
    </lineage>
</organism>
<dbReference type="AlphaFoldDB" id="A0A182JL56"/>
<sequence>MEKPIYTPRTCRKTFHDTVTSSHALEEDDRAEETSVQAAEARAGPFDIRPPLPGTTTTSTERPLGGPSGLLGGAGLPELGPGAPQPSSSPGASLILGAFQAIITPFNPSMLGSVIGALGGGAGGIGGPGGGGGNGAPGFPTFPIGSKPESSGPSTSSLSIRAALGLPFSCRMVLHSSSSSIDFALVEPSPPSASAPRVSPVSPVAVLSGGILFSTAGIGQASAVVAYTAGPCSSASVAALRTVCSSSSSAHSSACSVCIRTRSFPQSGCPHGSPNRSYSPYTAASSSHRPSRLTTSISSPMSSASKSSTCRSLGFEPVASERVLSWE</sequence>
<feature type="compositionally biased region" description="Gly residues" evidence="1">
    <location>
        <begin position="66"/>
        <end position="75"/>
    </location>
</feature>
<feature type="region of interest" description="Disordered" evidence="1">
    <location>
        <begin position="129"/>
        <end position="156"/>
    </location>
</feature>
<feature type="region of interest" description="Disordered" evidence="1">
    <location>
        <begin position="18"/>
        <end position="89"/>
    </location>
</feature>
<accession>A0A182JL56</accession>
<protein>
    <submittedName>
        <fullName evidence="2">Uncharacterized protein</fullName>
    </submittedName>
</protein>
<feature type="compositionally biased region" description="Low complexity" evidence="1">
    <location>
        <begin position="145"/>
        <end position="156"/>
    </location>
</feature>
<name>A0A182JL56_ANOAO</name>
<feature type="compositionally biased region" description="Low complexity" evidence="1">
    <location>
        <begin position="76"/>
        <end position="89"/>
    </location>
</feature>